<dbReference type="PANTHER" id="PTHR38107:SF3">
    <property type="entry name" value="LYSOZYME RRRD-RELATED"/>
    <property type="match status" value="1"/>
</dbReference>
<dbReference type="RefSeq" id="WP_126978251.1">
    <property type="nucleotide sequence ID" value="NZ_PQSP01000001.1"/>
</dbReference>
<evidence type="ECO:0000313" key="9">
    <source>
        <dbReference type="Proteomes" id="UP000286947"/>
    </source>
</evidence>
<comment type="caution">
    <text evidence="8">The sequence shown here is derived from an EMBL/GenBank/DDBJ whole genome shotgun (WGS) entry which is preliminary data.</text>
</comment>
<gene>
    <name evidence="8" type="ORF">CUZ56_00741</name>
</gene>
<dbReference type="GO" id="GO:0016998">
    <property type="term" value="P:cell wall macromolecule catabolic process"/>
    <property type="evidence" value="ECO:0007669"/>
    <property type="project" value="InterPro"/>
</dbReference>
<accession>A0A433SHP7</accession>
<dbReference type="EMBL" id="PQSP01000001">
    <property type="protein sequence ID" value="RUS68253.1"/>
    <property type="molecule type" value="Genomic_DNA"/>
</dbReference>
<comment type="catalytic activity">
    <reaction evidence="1 6">
        <text>Hydrolysis of (1-&gt;4)-beta-linkages between N-acetylmuramic acid and N-acetyl-D-glucosamine residues in a peptidoglycan and between N-acetyl-D-glucosamine residues in chitodextrins.</text>
        <dbReference type="EC" id="3.2.1.17"/>
    </reaction>
</comment>
<dbReference type="Gene3D" id="1.10.530.40">
    <property type="match status" value="1"/>
</dbReference>
<dbReference type="PANTHER" id="PTHR38107">
    <property type="match status" value="1"/>
</dbReference>
<dbReference type="GO" id="GO:0042742">
    <property type="term" value="P:defense response to bacterium"/>
    <property type="evidence" value="ECO:0007669"/>
    <property type="project" value="UniProtKB-KW"/>
</dbReference>
<dbReference type="InterPro" id="IPR023346">
    <property type="entry name" value="Lysozyme-like_dom_sf"/>
</dbReference>
<evidence type="ECO:0000256" key="7">
    <source>
        <dbReference type="SAM" id="SignalP"/>
    </source>
</evidence>
<keyword evidence="5 6" id="KW-0326">Glycosidase</keyword>
<feature type="chain" id="PRO_5019547371" description="Lysozyme" evidence="7">
    <location>
        <begin position="20"/>
        <end position="169"/>
    </location>
</feature>
<dbReference type="InterPro" id="IPR034690">
    <property type="entry name" value="Endolysin_T4_type"/>
</dbReference>
<dbReference type="Proteomes" id="UP000286947">
    <property type="component" value="Unassembled WGS sequence"/>
</dbReference>
<keyword evidence="9" id="KW-1185">Reference proteome</keyword>
<keyword evidence="2 6" id="KW-0929">Antimicrobial</keyword>
<name>A0A433SHP7_9BURK</name>
<evidence type="ECO:0000256" key="1">
    <source>
        <dbReference type="ARBA" id="ARBA00000632"/>
    </source>
</evidence>
<evidence type="ECO:0000256" key="3">
    <source>
        <dbReference type="ARBA" id="ARBA00022638"/>
    </source>
</evidence>
<reference evidence="8 9" key="1">
    <citation type="submission" date="2018-01" db="EMBL/GenBank/DDBJ databases">
        <title>Saezia sanguinis gen. nov., sp. nov., in the order Burkholderiales isolated from human blood.</title>
        <authorList>
            <person name="Medina-Pascual M.J."/>
            <person name="Valdezate S."/>
            <person name="Monzon S."/>
            <person name="Cuesta I."/>
            <person name="Carrasco G."/>
            <person name="Villalon P."/>
            <person name="Saez-Nieto J.A."/>
        </authorList>
    </citation>
    <scope>NUCLEOTIDE SEQUENCE [LARGE SCALE GENOMIC DNA]</scope>
    <source>
        <strain evidence="8 9">CNM695-12</strain>
    </source>
</reference>
<dbReference type="InterPro" id="IPR051018">
    <property type="entry name" value="Bacteriophage_GH24"/>
</dbReference>
<dbReference type="InterPro" id="IPR002196">
    <property type="entry name" value="Glyco_hydro_24"/>
</dbReference>
<organism evidence="8 9">
    <name type="scientific">Saezia sanguinis</name>
    <dbReference type="NCBI Taxonomy" id="1965230"/>
    <lineage>
        <taxon>Bacteria</taxon>
        <taxon>Pseudomonadati</taxon>
        <taxon>Pseudomonadota</taxon>
        <taxon>Betaproteobacteria</taxon>
        <taxon>Burkholderiales</taxon>
        <taxon>Saeziaceae</taxon>
        <taxon>Saezia</taxon>
    </lineage>
</organism>
<dbReference type="EC" id="3.2.1.17" evidence="6"/>
<dbReference type="SUPFAM" id="SSF53955">
    <property type="entry name" value="Lysozyme-like"/>
    <property type="match status" value="1"/>
</dbReference>
<dbReference type="OrthoDB" id="8141296at2"/>
<dbReference type="InterPro" id="IPR023347">
    <property type="entry name" value="Lysozyme_dom_sf"/>
</dbReference>
<evidence type="ECO:0000256" key="5">
    <source>
        <dbReference type="ARBA" id="ARBA00023295"/>
    </source>
</evidence>
<feature type="signal peptide" evidence="7">
    <location>
        <begin position="1"/>
        <end position="19"/>
    </location>
</feature>
<evidence type="ECO:0000256" key="4">
    <source>
        <dbReference type="ARBA" id="ARBA00022801"/>
    </source>
</evidence>
<keyword evidence="4 6" id="KW-0378">Hydrolase</keyword>
<dbReference type="CDD" id="cd16901">
    <property type="entry name" value="lyz_P1"/>
    <property type="match status" value="1"/>
</dbReference>
<comment type="similarity">
    <text evidence="6">Belongs to the glycosyl hydrolase 24 family.</text>
</comment>
<sequence>MTKTRYTLAALGASAAVIASIAGFEGFRDKAYPDPVHGWDVPTIGYGTTAGVKPGDTITKDEAIERLGADVNKFGEEIKKCIGPDVPLSQGEFDAFVSLSYNVGTAKFCRSSIPLKLRNGRHDAACTAILTFKYLRINGKPFDCSTPGNRICAGLWTRRQAEYQRCISE</sequence>
<dbReference type="HAMAP" id="MF_04110">
    <property type="entry name" value="ENDOLYSIN_T4"/>
    <property type="match status" value="1"/>
</dbReference>
<evidence type="ECO:0000256" key="6">
    <source>
        <dbReference type="RuleBase" id="RU003788"/>
    </source>
</evidence>
<dbReference type="GO" id="GO:0009253">
    <property type="term" value="P:peptidoglycan catabolic process"/>
    <property type="evidence" value="ECO:0007669"/>
    <property type="project" value="InterPro"/>
</dbReference>
<evidence type="ECO:0000256" key="2">
    <source>
        <dbReference type="ARBA" id="ARBA00022529"/>
    </source>
</evidence>
<keyword evidence="3 6" id="KW-0081">Bacteriolytic enzyme</keyword>
<keyword evidence="7" id="KW-0732">Signal</keyword>
<dbReference type="GO" id="GO:0003796">
    <property type="term" value="F:lysozyme activity"/>
    <property type="evidence" value="ECO:0007669"/>
    <property type="project" value="UniProtKB-EC"/>
</dbReference>
<dbReference type="GO" id="GO:0031640">
    <property type="term" value="P:killing of cells of another organism"/>
    <property type="evidence" value="ECO:0007669"/>
    <property type="project" value="UniProtKB-KW"/>
</dbReference>
<dbReference type="Pfam" id="PF00959">
    <property type="entry name" value="Phage_lysozyme"/>
    <property type="match status" value="1"/>
</dbReference>
<protein>
    <recommendedName>
        <fullName evidence="6">Lysozyme</fullName>
        <ecNumber evidence="6">3.2.1.17</ecNumber>
    </recommendedName>
</protein>
<evidence type="ECO:0000313" key="8">
    <source>
        <dbReference type="EMBL" id="RUS68253.1"/>
    </source>
</evidence>
<proteinExistence type="inferred from homology"/>
<dbReference type="AlphaFoldDB" id="A0A433SHP7"/>